<protein>
    <submittedName>
        <fullName evidence="3">Variant surface glycoprotein</fullName>
    </submittedName>
</protein>
<dbReference type="Proteomes" id="UP000278807">
    <property type="component" value="Unassembled WGS sequence"/>
</dbReference>
<name>A0A0R3T627_RODNA</name>
<proteinExistence type="predicted"/>
<evidence type="ECO:0000313" key="2">
    <source>
        <dbReference type="Proteomes" id="UP000278807"/>
    </source>
</evidence>
<dbReference type="EMBL" id="UZAE01001239">
    <property type="protein sequence ID" value="VDN98373.1"/>
    <property type="molecule type" value="Genomic_DNA"/>
</dbReference>
<evidence type="ECO:0000313" key="1">
    <source>
        <dbReference type="EMBL" id="VDN98373.1"/>
    </source>
</evidence>
<reference evidence="3" key="1">
    <citation type="submission" date="2017-02" db="UniProtKB">
        <authorList>
            <consortium name="WormBaseParasite"/>
        </authorList>
    </citation>
    <scope>IDENTIFICATION</scope>
</reference>
<dbReference type="AlphaFoldDB" id="A0A0R3T627"/>
<keyword evidence="2" id="KW-1185">Reference proteome</keyword>
<accession>A0A0R3T627</accession>
<reference evidence="1 2" key="2">
    <citation type="submission" date="2018-11" db="EMBL/GenBank/DDBJ databases">
        <authorList>
            <consortium name="Pathogen Informatics"/>
        </authorList>
    </citation>
    <scope>NUCLEOTIDE SEQUENCE [LARGE SCALE GENOMIC DNA]</scope>
</reference>
<evidence type="ECO:0000313" key="3">
    <source>
        <dbReference type="WBParaSite" id="HNAJ_0000251501-mRNA-1"/>
    </source>
</evidence>
<sequence length="246" mass="26042">VVNATNASVATGSNVLKNINLGGPEAESNAPSGNSSNVDIKMVNNVDAPVGEIASGVSGTTVQGNNTIALLGKLCNAVGEEDKTSVEIFLSNPIGETAAESHVSRANWRRLAMARTAQEKHVFRTDVADVRRDVEIHAGWGKGYGGIKNEPELLGLKAVCDKEIGIMQAKANLTYQIQDGKTCQKIGGEKMAVEARVLQYASVFDQSPRRGNIAKLSNEIVSIIDCLSSLITSLTGQDMKSSIPPH</sequence>
<gene>
    <name evidence="1" type="ORF">HNAJ_LOCUS2514</name>
</gene>
<dbReference type="WBParaSite" id="HNAJ_0000251501-mRNA-1">
    <property type="protein sequence ID" value="HNAJ_0000251501-mRNA-1"/>
    <property type="gene ID" value="HNAJ_0000251501"/>
</dbReference>
<organism evidence="3">
    <name type="scientific">Rodentolepis nana</name>
    <name type="common">Dwarf tapeworm</name>
    <name type="synonym">Hymenolepis nana</name>
    <dbReference type="NCBI Taxonomy" id="102285"/>
    <lineage>
        <taxon>Eukaryota</taxon>
        <taxon>Metazoa</taxon>
        <taxon>Spiralia</taxon>
        <taxon>Lophotrochozoa</taxon>
        <taxon>Platyhelminthes</taxon>
        <taxon>Cestoda</taxon>
        <taxon>Eucestoda</taxon>
        <taxon>Cyclophyllidea</taxon>
        <taxon>Hymenolepididae</taxon>
        <taxon>Rodentolepis</taxon>
    </lineage>
</organism>